<feature type="region of interest" description="Disordered" evidence="4">
    <location>
        <begin position="469"/>
        <end position="506"/>
    </location>
</feature>
<dbReference type="Pfam" id="PF13855">
    <property type="entry name" value="LRR_8"/>
    <property type="match status" value="2"/>
</dbReference>
<keyword evidence="2 6" id="KW-0732">Signal</keyword>
<dbReference type="Proteomes" id="UP001177023">
    <property type="component" value="Unassembled WGS sequence"/>
</dbReference>
<keyword evidence="5" id="KW-1133">Transmembrane helix</keyword>
<dbReference type="PROSITE" id="PS51450">
    <property type="entry name" value="LRR"/>
    <property type="match status" value="2"/>
</dbReference>
<keyword evidence="5" id="KW-0812">Transmembrane</keyword>
<comment type="caution">
    <text evidence="8">The sequence shown here is derived from an EMBL/GenBank/DDBJ whole genome shotgun (WGS) entry which is preliminary data.</text>
</comment>
<dbReference type="InterPro" id="IPR032675">
    <property type="entry name" value="LRR_dom_sf"/>
</dbReference>
<dbReference type="EMBL" id="CATQJA010002637">
    <property type="protein sequence ID" value="CAJ0575236.1"/>
    <property type="molecule type" value="Genomic_DNA"/>
</dbReference>
<dbReference type="PANTHER" id="PTHR45712">
    <property type="entry name" value="AGAP008170-PA"/>
    <property type="match status" value="1"/>
</dbReference>
<dbReference type="Pfam" id="PF00560">
    <property type="entry name" value="LRR_1"/>
    <property type="match status" value="2"/>
</dbReference>
<organism evidence="8 9">
    <name type="scientific">Mesorhabditis spiculigera</name>
    <dbReference type="NCBI Taxonomy" id="96644"/>
    <lineage>
        <taxon>Eukaryota</taxon>
        <taxon>Metazoa</taxon>
        <taxon>Ecdysozoa</taxon>
        <taxon>Nematoda</taxon>
        <taxon>Chromadorea</taxon>
        <taxon>Rhabditida</taxon>
        <taxon>Rhabditina</taxon>
        <taxon>Rhabditomorpha</taxon>
        <taxon>Rhabditoidea</taxon>
        <taxon>Rhabditidae</taxon>
        <taxon>Mesorhabditinae</taxon>
        <taxon>Mesorhabditis</taxon>
    </lineage>
</organism>
<feature type="transmembrane region" description="Helical" evidence="5">
    <location>
        <begin position="425"/>
        <end position="448"/>
    </location>
</feature>
<protein>
    <recommendedName>
        <fullName evidence="7">LRRCT domain-containing protein</fullName>
    </recommendedName>
</protein>
<dbReference type="SMART" id="SM00364">
    <property type="entry name" value="LRR_BAC"/>
    <property type="match status" value="6"/>
</dbReference>
<evidence type="ECO:0000256" key="5">
    <source>
        <dbReference type="SAM" id="Phobius"/>
    </source>
</evidence>
<dbReference type="SMART" id="SM00082">
    <property type="entry name" value="LRRCT"/>
    <property type="match status" value="1"/>
</dbReference>
<dbReference type="Gene3D" id="3.80.10.10">
    <property type="entry name" value="Ribonuclease Inhibitor"/>
    <property type="match status" value="3"/>
</dbReference>
<sequence length="506" mass="56302">MKLLAVAVGLFPWLLARRAEQPGDCPLECECERQPQDNITTAVYCHKGGLNDSRFGEILLQLPQNIRTLDIDHATMGNFGGLPALRVLDLSSNRLSILPTGVFTYLKSLRSLSLANNSMQDLPTNLLHGLRNLRSLHLDGNRLPTKHVNDLFTDVPQLEELYLNNCGISSIANLSLLGVPKLTHLGLGGNNLRSVPSSELEGLPHLQVLDLSNNAIGDLPPCVLDQNIETLDLSFNHLNEFDSSWLGHAQDSIVELGFSGNFLRNFPPDITRTLRHLRRLHMAYNHIDWWPLQLPPEYSQLQFLNVSGNQLSTLPDNVGSILPKVQELDISHNRFSSLTHASLVFVNDIERVHLQGNPWDCSCSIQHIQQHMKDRYALRHQLSYEETQCEGPALLRGQPLLNVAEVSDCAVLFGARYGITQSSELMILLAAVVTGAFLLCLLMTAMYYSRERHYKGTYVTREHSRTPLTMSHPISISPSSQVSEPLSPTSTLPPPPPKASSSFFGI</sequence>
<evidence type="ECO:0000256" key="1">
    <source>
        <dbReference type="ARBA" id="ARBA00022614"/>
    </source>
</evidence>
<evidence type="ECO:0000256" key="2">
    <source>
        <dbReference type="ARBA" id="ARBA00022729"/>
    </source>
</evidence>
<keyword evidence="3" id="KW-0677">Repeat</keyword>
<dbReference type="InterPro" id="IPR000483">
    <property type="entry name" value="Cys-rich_flank_reg_C"/>
</dbReference>
<keyword evidence="9" id="KW-1185">Reference proteome</keyword>
<evidence type="ECO:0000313" key="9">
    <source>
        <dbReference type="Proteomes" id="UP001177023"/>
    </source>
</evidence>
<evidence type="ECO:0000259" key="7">
    <source>
        <dbReference type="SMART" id="SM00082"/>
    </source>
</evidence>
<feature type="compositionally biased region" description="Polar residues" evidence="4">
    <location>
        <begin position="469"/>
        <end position="484"/>
    </location>
</feature>
<keyword evidence="1" id="KW-0433">Leucine-rich repeat</keyword>
<keyword evidence="5" id="KW-0472">Membrane</keyword>
<evidence type="ECO:0000256" key="6">
    <source>
        <dbReference type="SAM" id="SignalP"/>
    </source>
</evidence>
<dbReference type="PRINTS" id="PR00019">
    <property type="entry name" value="LEURICHRPT"/>
</dbReference>
<feature type="signal peptide" evidence="6">
    <location>
        <begin position="1"/>
        <end position="16"/>
    </location>
</feature>
<evidence type="ECO:0000313" key="8">
    <source>
        <dbReference type="EMBL" id="CAJ0575236.1"/>
    </source>
</evidence>
<feature type="non-terminal residue" evidence="8">
    <location>
        <position position="506"/>
    </location>
</feature>
<dbReference type="PANTHER" id="PTHR45712:SF22">
    <property type="entry name" value="INSULIN-LIKE GROWTH FACTOR-BINDING PROTEIN COMPLEX ACID LABILE SUBUNIT"/>
    <property type="match status" value="1"/>
</dbReference>
<dbReference type="InterPro" id="IPR001611">
    <property type="entry name" value="Leu-rich_rpt"/>
</dbReference>
<proteinExistence type="predicted"/>
<feature type="domain" description="LRRCT" evidence="7">
    <location>
        <begin position="357"/>
        <end position="410"/>
    </location>
</feature>
<gene>
    <name evidence="8" type="ORF">MSPICULIGERA_LOCUS13550</name>
</gene>
<name>A0AA36G1Y1_9BILA</name>
<dbReference type="SMART" id="SM00369">
    <property type="entry name" value="LRR_TYP"/>
    <property type="match status" value="10"/>
</dbReference>
<accession>A0AA36G1Y1</accession>
<evidence type="ECO:0000256" key="3">
    <source>
        <dbReference type="ARBA" id="ARBA00022737"/>
    </source>
</evidence>
<feature type="chain" id="PRO_5041310473" description="LRRCT domain-containing protein" evidence="6">
    <location>
        <begin position="17"/>
        <end position="506"/>
    </location>
</feature>
<dbReference type="SUPFAM" id="SSF52058">
    <property type="entry name" value="L domain-like"/>
    <property type="match status" value="1"/>
</dbReference>
<dbReference type="InterPro" id="IPR050333">
    <property type="entry name" value="SLRP"/>
</dbReference>
<dbReference type="AlphaFoldDB" id="A0AA36G1Y1"/>
<dbReference type="InterPro" id="IPR003591">
    <property type="entry name" value="Leu-rich_rpt_typical-subtyp"/>
</dbReference>
<evidence type="ECO:0000256" key="4">
    <source>
        <dbReference type="SAM" id="MobiDB-lite"/>
    </source>
</evidence>
<reference evidence="8" key="1">
    <citation type="submission" date="2023-06" db="EMBL/GenBank/DDBJ databases">
        <authorList>
            <person name="Delattre M."/>
        </authorList>
    </citation>
    <scope>NUCLEOTIDE SEQUENCE</scope>
    <source>
        <strain evidence="8">AF72</strain>
    </source>
</reference>